<comment type="catalytic activity">
    <reaction evidence="2">
        <text>2 GTP = 3',3'-c-di-GMP + 2 diphosphate</text>
        <dbReference type="Rhea" id="RHEA:24898"/>
        <dbReference type="ChEBI" id="CHEBI:33019"/>
        <dbReference type="ChEBI" id="CHEBI:37565"/>
        <dbReference type="ChEBI" id="CHEBI:58805"/>
        <dbReference type="EC" id="2.7.7.65"/>
    </reaction>
</comment>
<dbReference type="Pfam" id="PF00072">
    <property type="entry name" value="Response_reg"/>
    <property type="match status" value="1"/>
</dbReference>
<dbReference type="EMBL" id="JACHVA010000005">
    <property type="protein sequence ID" value="MBC2600210.1"/>
    <property type="molecule type" value="Genomic_DNA"/>
</dbReference>
<evidence type="ECO:0000256" key="4">
    <source>
        <dbReference type="SAM" id="MobiDB-lite"/>
    </source>
</evidence>
<feature type="domain" description="Response regulatory" evidence="5">
    <location>
        <begin position="6"/>
        <end position="123"/>
    </location>
</feature>
<gene>
    <name evidence="7" type="ORF">H5P30_00275</name>
</gene>
<dbReference type="SUPFAM" id="SSF55073">
    <property type="entry name" value="Nucleotide cyclase"/>
    <property type="match status" value="1"/>
</dbReference>
<evidence type="ECO:0000313" key="8">
    <source>
        <dbReference type="Proteomes" id="UP000525652"/>
    </source>
</evidence>
<evidence type="ECO:0000259" key="5">
    <source>
        <dbReference type="PROSITE" id="PS50110"/>
    </source>
</evidence>
<dbReference type="EC" id="2.7.7.65" evidence="1"/>
<sequence>MENLLHILLVEDDPLAAKLVRLILSKGRGLEARTTHVTTMASAKSELEQHGFDVILLDLNLPDSTTEETLNHCVELAEYHPVIVLTGNESEEIGVRAVQLGAQDYLVKGEYNDRILLRALRYARERHRMWSTLRRLSVIDELSGLYNRRGFFAVVERQYQEAMSSPDGSALFFYFDLDEFKQVNDTFGHDHGDDALRAFSDILKTTFHRDDSVARVGGDEFVAFIGNLDGRKPDDVITSFENALERFNAEGKLPFAIKSSYGYRKVSSDEKTSLDEALSDADSRLYEQKRSKKGESRESAPTSP</sequence>
<feature type="domain" description="GGDEF" evidence="6">
    <location>
        <begin position="168"/>
        <end position="303"/>
    </location>
</feature>
<dbReference type="InterPro" id="IPR050469">
    <property type="entry name" value="Diguanylate_Cyclase"/>
</dbReference>
<dbReference type="PANTHER" id="PTHR45138:SF9">
    <property type="entry name" value="DIGUANYLATE CYCLASE DGCM-RELATED"/>
    <property type="match status" value="1"/>
</dbReference>
<keyword evidence="3" id="KW-0597">Phosphoprotein</keyword>
<dbReference type="AlphaFoldDB" id="A0A7X1AWQ5"/>
<evidence type="ECO:0000313" key="7">
    <source>
        <dbReference type="EMBL" id="MBC2600210.1"/>
    </source>
</evidence>
<dbReference type="RefSeq" id="WP_185690968.1">
    <property type="nucleotide sequence ID" value="NZ_JACHVA010000005.1"/>
</dbReference>
<feature type="region of interest" description="Disordered" evidence="4">
    <location>
        <begin position="264"/>
        <end position="304"/>
    </location>
</feature>
<dbReference type="Pfam" id="PF00990">
    <property type="entry name" value="GGDEF"/>
    <property type="match status" value="1"/>
</dbReference>
<dbReference type="PANTHER" id="PTHR45138">
    <property type="entry name" value="REGULATORY COMPONENTS OF SENSORY TRANSDUCTION SYSTEM"/>
    <property type="match status" value="1"/>
</dbReference>
<dbReference type="Gene3D" id="3.40.50.2300">
    <property type="match status" value="1"/>
</dbReference>
<dbReference type="PROSITE" id="PS50110">
    <property type="entry name" value="RESPONSE_REGULATORY"/>
    <property type="match status" value="1"/>
</dbReference>
<dbReference type="InterPro" id="IPR011006">
    <property type="entry name" value="CheY-like_superfamily"/>
</dbReference>
<dbReference type="CDD" id="cd01949">
    <property type="entry name" value="GGDEF"/>
    <property type="match status" value="1"/>
</dbReference>
<proteinExistence type="predicted"/>
<dbReference type="InterPro" id="IPR001789">
    <property type="entry name" value="Sig_transdc_resp-reg_receiver"/>
</dbReference>
<dbReference type="Gene3D" id="3.30.70.270">
    <property type="match status" value="1"/>
</dbReference>
<comment type="caution">
    <text evidence="7">The sequence shown here is derived from an EMBL/GenBank/DDBJ whole genome shotgun (WGS) entry which is preliminary data.</text>
</comment>
<dbReference type="GO" id="GO:0000160">
    <property type="term" value="P:phosphorelay signal transduction system"/>
    <property type="evidence" value="ECO:0007669"/>
    <property type="project" value="InterPro"/>
</dbReference>
<dbReference type="GO" id="GO:0052621">
    <property type="term" value="F:diguanylate cyclase activity"/>
    <property type="evidence" value="ECO:0007669"/>
    <property type="project" value="UniProtKB-EC"/>
</dbReference>
<dbReference type="InterPro" id="IPR000160">
    <property type="entry name" value="GGDEF_dom"/>
</dbReference>
<dbReference type="SUPFAM" id="SSF52172">
    <property type="entry name" value="CheY-like"/>
    <property type="match status" value="1"/>
</dbReference>
<organism evidence="7 8">
    <name type="scientific">Puniceicoccus vermicola</name>
    <dbReference type="NCBI Taxonomy" id="388746"/>
    <lineage>
        <taxon>Bacteria</taxon>
        <taxon>Pseudomonadati</taxon>
        <taxon>Verrucomicrobiota</taxon>
        <taxon>Opitutia</taxon>
        <taxon>Puniceicoccales</taxon>
        <taxon>Puniceicoccaceae</taxon>
        <taxon>Puniceicoccus</taxon>
    </lineage>
</organism>
<name>A0A7X1AWQ5_9BACT</name>
<evidence type="ECO:0000259" key="6">
    <source>
        <dbReference type="PROSITE" id="PS50887"/>
    </source>
</evidence>
<dbReference type="NCBIfam" id="TIGR00254">
    <property type="entry name" value="GGDEF"/>
    <property type="match status" value="1"/>
</dbReference>
<dbReference type="SMART" id="SM00448">
    <property type="entry name" value="REC"/>
    <property type="match status" value="1"/>
</dbReference>
<feature type="modified residue" description="4-aspartylphosphate" evidence="3">
    <location>
        <position position="58"/>
    </location>
</feature>
<reference evidence="7 8" key="1">
    <citation type="submission" date="2020-07" db="EMBL/GenBank/DDBJ databases">
        <authorList>
            <person name="Feng X."/>
        </authorList>
    </citation>
    <scope>NUCLEOTIDE SEQUENCE [LARGE SCALE GENOMIC DNA]</scope>
    <source>
        <strain evidence="7 8">JCM14086</strain>
    </source>
</reference>
<dbReference type="PROSITE" id="PS50887">
    <property type="entry name" value="GGDEF"/>
    <property type="match status" value="1"/>
</dbReference>
<dbReference type="InterPro" id="IPR043128">
    <property type="entry name" value="Rev_trsase/Diguanyl_cyclase"/>
</dbReference>
<feature type="compositionally biased region" description="Basic and acidic residues" evidence="4">
    <location>
        <begin position="281"/>
        <end position="298"/>
    </location>
</feature>
<dbReference type="InterPro" id="IPR029787">
    <property type="entry name" value="Nucleotide_cyclase"/>
</dbReference>
<evidence type="ECO:0000256" key="2">
    <source>
        <dbReference type="ARBA" id="ARBA00034247"/>
    </source>
</evidence>
<keyword evidence="8" id="KW-1185">Reference proteome</keyword>
<evidence type="ECO:0000256" key="3">
    <source>
        <dbReference type="PROSITE-ProRule" id="PRU00169"/>
    </source>
</evidence>
<protein>
    <recommendedName>
        <fullName evidence="1">diguanylate cyclase</fullName>
        <ecNumber evidence="1">2.7.7.65</ecNumber>
    </recommendedName>
</protein>
<dbReference type="SMART" id="SM00267">
    <property type="entry name" value="GGDEF"/>
    <property type="match status" value="1"/>
</dbReference>
<accession>A0A7X1AWQ5</accession>
<dbReference type="Proteomes" id="UP000525652">
    <property type="component" value="Unassembled WGS sequence"/>
</dbReference>
<evidence type="ECO:0000256" key="1">
    <source>
        <dbReference type="ARBA" id="ARBA00012528"/>
    </source>
</evidence>